<evidence type="ECO:0000313" key="2">
    <source>
        <dbReference type="EMBL" id="KAF4436288.1"/>
    </source>
</evidence>
<name>A0A8H4JSH8_9HYPO</name>
<dbReference type="AlphaFoldDB" id="A0A8H4JSH8"/>
<feature type="compositionally biased region" description="Basic and acidic residues" evidence="1">
    <location>
        <begin position="110"/>
        <end position="134"/>
    </location>
</feature>
<gene>
    <name evidence="2" type="ORF">FACUT_6560</name>
</gene>
<feature type="region of interest" description="Disordered" evidence="1">
    <location>
        <begin position="110"/>
        <end position="214"/>
    </location>
</feature>
<comment type="caution">
    <text evidence="2">The sequence shown here is derived from an EMBL/GenBank/DDBJ whole genome shotgun (WGS) entry which is preliminary data.</text>
</comment>
<dbReference type="EMBL" id="JAADJF010000155">
    <property type="protein sequence ID" value="KAF4436288.1"/>
    <property type="molecule type" value="Genomic_DNA"/>
</dbReference>
<evidence type="ECO:0000256" key="1">
    <source>
        <dbReference type="SAM" id="MobiDB-lite"/>
    </source>
</evidence>
<evidence type="ECO:0000313" key="3">
    <source>
        <dbReference type="Proteomes" id="UP000536711"/>
    </source>
</evidence>
<protein>
    <submittedName>
        <fullName evidence="2">Uncharacterized protein</fullName>
    </submittedName>
</protein>
<proteinExistence type="predicted"/>
<keyword evidence="3" id="KW-1185">Reference proteome</keyword>
<dbReference type="OrthoDB" id="5055957at2759"/>
<organism evidence="2 3">
    <name type="scientific">Fusarium acutatum</name>
    <dbReference type="NCBI Taxonomy" id="78861"/>
    <lineage>
        <taxon>Eukaryota</taxon>
        <taxon>Fungi</taxon>
        <taxon>Dikarya</taxon>
        <taxon>Ascomycota</taxon>
        <taxon>Pezizomycotina</taxon>
        <taxon>Sordariomycetes</taxon>
        <taxon>Hypocreomycetidae</taxon>
        <taxon>Hypocreales</taxon>
        <taxon>Nectriaceae</taxon>
        <taxon>Fusarium</taxon>
        <taxon>Fusarium fujikuroi species complex</taxon>
    </lineage>
</organism>
<sequence length="214" mass="23755">MTSAAITSPTQGNGGEDIVENAWTSLKQPFNLWFSKPSLILDLTSSFFTTTLTLSTMHCKYSLLAFAAVAATALALPTGKPFDTDKQVPAWYEGKGDNFGDGQYVPEEYEKKKDEGSWHPGKYEGKGTGHDDGKWTPTKYPGEKSKAKRNKVGTIDDESRKPTKYETKGANFEDAKLASEKFGKRSDDGTWRPGKYEGDCTDYDDGKWNPKKHD</sequence>
<feature type="compositionally biased region" description="Basic and acidic residues" evidence="1">
    <location>
        <begin position="157"/>
        <end position="208"/>
    </location>
</feature>
<reference evidence="2 3" key="1">
    <citation type="submission" date="2020-01" db="EMBL/GenBank/DDBJ databases">
        <title>Identification and distribution of gene clusters putatively required for synthesis of sphingolipid metabolism inhibitors in phylogenetically diverse species of the filamentous fungus Fusarium.</title>
        <authorList>
            <person name="Kim H.-S."/>
            <person name="Busman M."/>
            <person name="Brown D.W."/>
            <person name="Divon H."/>
            <person name="Uhlig S."/>
            <person name="Proctor R.H."/>
        </authorList>
    </citation>
    <scope>NUCLEOTIDE SEQUENCE [LARGE SCALE GENOMIC DNA]</scope>
    <source>
        <strain evidence="2 3">NRRL 13308</strain>
    </source>
</reference>
<dbReference type="Proteomes" id="UP000536711">
    <property type="component" value="Unassembled WGS sequence"/>
</dbReference>
<accession>A0A8H4JSH8</accession>